<evidence type="ECO:0000256" key="2">
    <source>
        <dbReference type="ARBA" id="ARBA00022692"/>
    </source>
</evidence>
<dbReference type="InterPro" id="IPR051533">
    <property type="entry name" value="WaaL-like"/>
</dbReference>
<feature type="transmembrane region" description="Helical" evidence="5">
    <location>
        <begin position="67"/>
        <end position="86"/>
    </location>
</feature>
<dbReference type="InterPro" id="IPR007016">
    <property type="entry name" value="O-antigen_ligase-rel_domated"/>
</dbReference>
<keyword evidence="7" id="KW-0436">Ligase</keyword>
<evidence type="ECO:0000256" key="5">
    <source>
        <dbReference type="SAM" id="Phobius"/>
    </source>
</evidence>
<feature type="transmembrane region" description="Helical" evidence="5">
    <location>
        <begin position="265"/>
        <end position="284"/>
    </location>
</feature>
<feature type="transmembrane region" description="Helical" evidence="5">
    <location>
        <begin position="27"/>
        <end position="47"/>
    </location>
</feature>
<comment type="caution">
    <text evidence="7">The sequence shown here is derived from an EMBL/GenBank/DDBJ whole genome shotgun (WGS) entry which is preliminary data.</text>
</comment>
<evidence type="ECO:0000313" key="7">
    <source>
        <dbReference type="EMBL" id="MBB5685777.1"/>
    </source>
</evidence>
<reference evidence="7 8" key="1">
    <citation type="submission" date="2020-08" db="EMBL/GenBank/DDBJ databases">
        <title>Genomic Encyclopedia of Type Strains, Phase IV (KMG-IV): sequencing the most valuable type-strain genomes for metagenomic binning, comparative biology and taxonomic classification.</title>
        <authorList>
            <person name="Goeker M."/>
        </authorList>
    </citation>
    <scope>NUCLEOTIDE SEQUENCE [LARGE SCALE GENOMIC DNA]</scope>
    <source>
        <strain evidence="7 8">DSM 25079</strain>
    </source>
</reference>
<evidence type="ECO:0000259" key="6">
    <source>
        <dbReference type="Pfam" id="PF04932"/>
    </source>
</evidence>
<name>A0A7W9AHH0_9SPHN</name>
<proteinExistence type="predicted"/>
<evidence type="ECO:0000313" key="8">
    <source>
        <dbReference type="Proteomes" id="UP000549617"/>
    </source>
</evidence>
<feature type="transmembrane region" description="Helical" evidence="5">
    <location>
        <begin position="351"/>
        <end position="376"/>
    </location>
</feature>
<evidence type="ECO:0000256" key="1">
    <source>
        <dbReference type="ARBA" id="ARBA00004141"/>
    </source>
</evidence>
<feature type="transmembrane region" description="Helical" evidence="5">
    <location>
        <begin position="242"/>
        <end position="258"/>
    </location>
</feature>
<feature type="transmembrane region" description="Helical" evidence="5">
    <location>
        <begin position="218"/>
        <end position="236"/>
    </location>
</feature>
<feature type="domain" description="O-antigen ligase-related" evidence="6">
    <location>
        <begin position="230"/>
        <end position="367"/>
    </location>
</feature>
<keyword evidence="8" id="KW-1185">Reference proteome</keyword>
<organism evidence="7 8">
    <name type="scientific">Sphingobium boeckii</name>
    <dbReference type="NCBI Taxonomy" id="1082345"/>
    <lineage>
        <taxon>Bacteria</taxon>
        <taxon>Pseudomonadati</taxon>
        <taxon>Pseudomonadota</taxon>
        <taxon>Alphaproteobacteria</taxon>
        <taxon>Sphingomonadales</taxon>
        <taxon>Sphingomonadaceae</taxon>
        <taxon>Sphingobium</taxon>
    </lineage>
</organism>
<dbReference type="PANTHER" id="PTHR37422">
    <property type="entry name" value="TEICHURONIC ACID BIOSYNTHESIS PROTEIN TUAE"/>
    <property type="match status" value="1"/>
</dbReference>
<evidence type="ECO:0000256" key="3">
    <source>
        <dbReference type="ARBA" id="ARBA00022989"/>
    </source>
</evidence>
<dbReference type="Proteomes" id="UP000549617">
    <property type="component" value="Unassembled WGS sequence"/>
</dbReference>
<sequence>MLHIDIAKIHASSQSISRNSGASRSNAIWVTIMLVAASPAIMAAVSWTPDNHYSIWLYWIRFYAPPVLLIEMLAIGLAMTAGFRPFATIADFSRSQAIALGGIVVIASATAVFVAPDPATAVLRGMITSCHLLFGMSIFFLAKINRFAQPRALWAIMALTSFAYCLLMIVYTASIGDPLHYDWLQFGLGVVNIRHTGFYIIPGTAIALGLIAYERRPLFYTAGLVVITTCFALNFWAGSRAPVIALIAACGLTAVLLPELRTARFLTALCLGLVLGAVLSLIHLPPDGNYGVFRIFSSATVEGADISSGRLALWKSSIETFFQHPWFGVGESQFILVVPGANSMFHHPHDAILQILLQWGAIGFGLVAVLAIPLWLKLLATAKSQGSHIVPAFLAINTLLFYSMIDGIAFFIYPMMILTFLIAISLAGESTPLQSARAAP</sequence>
<feature type="transmembrane region" description="Helical" evidence="5">
    <location>
        <begin position="388"/>
        <end position="405"/>
    </location>
</feature>
<keyword evidence="2 5" id="KW-0812">Transmembrane</keyword>
<dbReference type="Pfam" id="PF04932">
    <property type="entry name" value="Wzy_C"/>
    <property type="match status" value="1"/>
</dbReference>
<keyword evidence="3 5" id="KW-1133">Transmembrane helix</keyword>
<dbReference type="GO" id="GO:0016020">
    <property type="term" value="C:membrane"/>
    <property type="evidence" value="ECO:0007669"/>
    <property type="project" value="UniProtKB-SubCell"/>
</dbReference>
<accession>A0A7W9AHH0</accession>
<evidence type="ECO:0000256" key="4">
    <source>
        <dbReference type="ARBA" id="ARBA00023136"/>
    </source>
</evidence>
<feature type="transmembrane region" description="Helical" evidence="5">
    <location>
        <begin position="196"/>
        <end position="213"/>
    </location>
</feature>
<dbReference type="AlphaFoldDB" id="A0A7W9AHH0"/>
<protein>
    <submittedName>
        <fullName evidence="7">O-antigen ligase</fullName>
    </submittedName>
</protein>
<dbReference type="RefSeq" id="WP_184017576.1">
    <property type="nucleotide sequence ID" value="NZ_JACIJC010000003.1"/>
</dbReference>
<feature type="transmembrane region" description="Helical" evidence="5">
    <location>
        <begin position="153"/>
        <end position="176"/>
    </location>
</feature>
<gene>
    <name evidence="7" type="ORF">FHS49_001793</name>
</gene>
<dbReference type="GO" id="GO:0016874">
    <property type="term" value="F:ligase activity"/>
    <property type="evidence" value="ECO:0007669"/>
    <property type="project" value="UniProtKB-KW"/>
</dbReference>
<feature type="transmembrane region" description="Helical" evidence="5">
    <location>
        <begin position="411"/>
        <end position="428"/>
    </location>
</feature>
<feature type="transmembrane region" description="Helical" evidence="5">
    <location>
        <begin position="98"/>
        <end position="115"/>
    </location>
</feature>
<dbReference type="PANTHER" id="PTHR37422:SF13">
    <property type="entry name" value="LIPOPOLYSACCHARIDE BIOSYNTHESIS PROTEIN PA4999-RELATED"/>
    <property type="match status" value="1"/>
</dbReference>
<keyword evidence="4 5" id="KW-0472">Membrane</keyword>
<dbReference type="EMBL" id="JACIJC010000003">
    <property type="protein sequence ID" value="MBB5685777.1"/>
    <property type="molecule type" value="Genomic_DNA"/>
</dbReference>
<comment type="subcellular location">
    <subcellularLocation>
        <location evidence="1">Membrane</location>
        <topology evidence="1">Multi-pass membrane protein</topology>
    </subcellularLocation>
</comment>
<feature type="transmembrane region" description="Helical" evidence="5">
    <location>
        <begin position="121"/>
        <end position="141"/>
    </location>
</feature>